<protein>
    <submittedName>
        <fullName evidence="1">Uncharacterized protein</fullName>
    </submittedName>
</protein>
<sequence>MPPSLKTTERWNQTLRYFYFVYALGGHANDADTIWGKIRFQGETELLQIFEKLQIPLQVIPKGVERVQPRVSYAFDEYQRLAHPVTAYPNYQEPSIQTIFGIQTYFSIQQDSISVALSGAEGDSWAVTEKDFQNALRLESEFEKMGIQMETPPGKN</sequence>
<dbReference type="AlphaFoldDB" id="A0A2M7G4V2"/>
<evidence type="ECO:0000313" key="2">
    <source>
        <dbReference type="Proteomes" id="UP000231019"/>
    </source>
</evidence>
<organism evidence="1 2">
    <name type="scientific">bacterium (Candidatus Blackallbacteria) CG17_big_fil_post_rev_8_21_14_2_50_48_46</name>
    <dbReference type="NCBI Taxonomy" id="2014261"/>
    <lineage>
        <taxon>Bacteria</taxon>
        <taxon>Candidatus Blackallbacteria</taxon>
    </lineage>
</organism>
<reference evidence="1 2" key="1">
    <citation type="submission" date="2017-09" db="EMBL/GenBank/DDBJ databases">
        <title>Depth-based differentiation of microbial function through sediment-hosted aquifers and enrichment of novel symbionts in the deep terrestrial subsurface.</title>
        <authorList>
            <person name="Probst A.J."/>
            <person name="Ladd B."/>
            <person name="Jarett J.K."/>
            <person name="Geller-Mcgrath D.E."/>
            <person name="Sieber C.M."/>
            <person name="Emerson J.B."/>
            <person name="Anantharaman K."/>
            <person name="Thomas B.C."/>
            <person name="Malmstrom R."/>
            <person name="Stieglmeier M."/>
            <person name="Klingl A."/>
            <person name="Woyke T."/>
            <person name="Ryan C.M."/>
            <person name="Banfield J.F."/>
        </authorList>
    </citation>
    <scope>NUCLEOTIDE SEQUENCE [LARGE SCALE GENOMIC DNA]</scope>
    <source>
        <strain evidence="1">CG17_big_fil_post_rev_8_21_14_2_50_48_46</strain>
    </source>
</reference>
<accession>A0A2M7G4V2</accession>
<proteinExistence type="predicted"/>
<dbReference type="Proteomes" id="UP000231019">
    <property type="component" value="Unassembled WGS sequence"/>
</dbReference>
<gene>
    <name evidence="1" type="ORF">COW36_10770</name>
</gene>
<name>A0A2M7G4V2_9BACT</name>
<comment type="caution">
    <text evidence="1">The sequence shown here is derived from an EMBL/GenBank/DDBJ whole genome shotgun (WGS) entry which is preliminary data.</text>
</comment>
<dbReference type="EMBL" id="PFFQ01000032">
    <property type="protein sequence ID" value="PIW16950.1"/>
    <property type="molecule type" value="Genomic_DNA"/>
</dbReference>
<evidence type="ECO:0000313" key="1">
    <source>
        <dbReference type="EMBL" id="PIW16950.1"/>
    </source>
</evidence>